<dbReference type="Proteomes" id="UP001159405">
    <property type="component" value="Unassembled WGS sequence"/>
</dbReference>
<proteinExistence type="predicted"/>
<protein>
    <submittedName>
        <fullName evidence="3">Uncharacterized protein</fullName>
    </submittedName>
</protein>
<evidence type="ECO:0000256" key="1">
    <source>
        <dbReference type="SAM" id="MobiDB-lite"/>
    </source>
</evidence>
<feature type="compositionally biased region" description="Basic and acidic residues" evidence="1">
    <location>
        <begin position="208"/>
        <end position="219"/>
    </location>
</feature>
<keyword evidence="2" id="KW-0472">Membrane</keyword>
<reference evidence="3 4" key="1">
    <citation type="submission" date="2022-05" db="EMBL/GenBank/DDBJ databases">
        <authorList>
            <consortium name="Genoscope - CEA"/>
            <person name="William W."/>
        </authorList>
    </citation>
    <scope>NUCLEOTIDE SEQUENCE [LARGE SCALE GENOMIC DNA]</scope>
</reference>
<evidence type="ECO:0000313" key="3">
    <source>
        <dbReference type="EMBL" id="CAH3158520.1"/>
    </source>
</evidence>
<feature type="region of interest" description="Disordered" evidence="1">
    <location>
        <begin position="204"/>
        <end position="232"/>
    </location>
</feature>
<comment type="caution">
    <text evidence="3">The sequence shown here is derived from an EMBL/GenBank/DDBJ whole genome shotgun (WGS) entry which is preliminary data.</text>
</comment>
<feature type="transmembrane region" description="Helical" evidence="2">
    <location>
        <begin position="150"/>
        <end position="172"/>
    </location>
</feature>
<dbReference type="EMBL" id="CALNXK010000111">
    <property type="protein sequence ID" value="CAH3158520.1"/>
    <property type="molecule type" value="Genomic_DNA"/>
</dbReference>
<keyword evidence="2" id="KW-1133">Transmembrane helix</keyword>
<organism evidence="3 4">
    <name type="scientific">Porites lobata</name>
    <dbReference type="NCBI Taxonomy" id="104759"/>
    <lineage>
        <taxon>Eukaryota</taxon>
        <taxon>Metazoa</taxon>
        <taxon>Cnidaria</taxon>
        <taxon>Anthozoa</taxon>
        <taxon>Hexacorallia</taxon>
        <taxon>Scleractinia</taxon>
        <taxon>Fungiina</taxon>
        <taxon>Poritidae</taxon>
        <taxon>Porites</taxon>
    </lineage>
</organism>
<keyword evidence="2" id="KW-0812">Transmembrane</keyword>
<evidence type="ECO:0000313" key="4">
    <source>
        <dbReference type="Proteomes" id="UP001159405"/>
    </source>
</evidence>
<gene>
    <name evidence="3" type="ORF">PLOB_00003203</name>
</gene>
<evidence type="ECO:0000256" key="2">
    <source>
        <dbReference type="SAM" id="Phobius"/>
    </source>
</evidence>
<accession>A0ABN8Q6W0</accession>
<sequence>MSQTQLSEGCSISDDCSTITCNMNISLTSQSHSINKCDEPVTVTASMDVPDLGVTWSHTYTSDDIIEVPGFTVSLPSIFSAGVYVQVGLTDNGDQLHLKVNLLAGGKVLGKSVYPVKLSIVESIFNKKCVLVAGIFEWWYNFSDIEKAAVIGGLLLFIIILIIACCCCCGWCRSRPTNQGAVIVTPAAVPTAVMATSTRSTIPMKPLTSEKRRDREQPRTSENQATRRSGSKIERIALPDFEKGPRSELWFLLRLPPRVYR</sequence>
<keyword evidence="4" id="KW-1185">Reference proteome</keyword>
<name>A0ABN8Q6W0_9CNID</name>